<accession>A0A2P8G167</accession>
<dbReference type="GO" id="GO:0003677">
    <property type="term" value="F:DNA binding"/>
    <property type="evidence" value="ECO:0007669"/>
    <property type="project" value="UniProtKB-UniRule"/>
</dbReference>
<reference evidence="6 7" key="1">
    <citation type="submission" date="2018-03" db="EMBL/GenBank/DDBJ databases">
        <title>Genomic Encyclopedia of Type Strains, Phase III (KMG-III): the genomes of soil and plant-associated and newly described type strains.</title>
        <authorList>
            <person name="Whitman W."/>
        </authorList>
    </citation>
    <scope>NUCLEOTIDE SEQUENCE [LARGE SCALE GENOMIC DNA]</scope>
    <source>
        <strain evidence="6 7">CGMCC 1.12259</strain>
    </source>
</reference>
<dbReference type="HAMAP" id="MF_01553">
    <property type="entry name" value="RNApol_bact_RpoY"/>
    <property type="match status" value="1"/>
</dbReference>
<keyword evidence="3 5" id="KW-0548">Nucleotidyltransferase</keyword>
<dbReference type="InterPro" id="IPR009907">
    <property type="entry name" value="RpoY"/>
</dbReference>
<dbReference type="EC" id="2.7.7.6" evidence="5"/>
<comment type="catalytic activity">
    <reaction evidence="5">
        <text>RNA(n) + a ribonucleoside 5'-triphosphate = RNA(n+1) + diphosphate</text>
        <dbReference type="Rhea" id="RHEA:21248"/>
        <dbReference type="Rhea" id="RHEA-COMP:14527"/>
        <dbReference type="Rhea" id="RHEA-COMP:17342"/>
        <dbReference type="ChEBI" id="CHEBI:33019"/>
        <dbReference type="ChEBI" id="CHEBI:61557"/>
        <dbReference type="ChEBI" id="CHEBI:140395"/>
        <dbReference type="EC" id="2.7.7.6"/>
    </reaction>
</comment>
<name>A0A2P8G167_9BACL</name>
<evidence type="ECO:0000256" key="2">
    <source>
        <dbReference type="ARBA" id="ARBA00022679"/>
    </source>
</evidence>
<keyword evidence="4 5" id="KW-0804">Transcription</keyword>
<evidence type="ECO:0000256" key="4">
    <source>
        <dbReference type="ARBA" id="ARBA00023163"/>
    </source>
</evidence>
<dbReference type="GO" id="GO:0003899">
    <property type="term" value="F:DNA-directed RNA polymerase activity"/>
    <property type="evidence" value="ECO:0007669"/>
    <property type="project" value="UniProtKB-UniRule"/>
</dbReference>
<sequence>MIFKVFYQENRFEVPVRENTKSLYVEASTEREVRQHLKDRNYNIEFVQLLEGSHLEYEQASQNFEVESIN</sequence>
<comment type="function">
    <text evidence="5">A non-essential component of RNA polymerase (RNAP).</text>
</comment>
<dbReference type="EMBL" id="PYAT01000017">
    <property type="protein sequence ID" value="PSL27713.1"/>
    <property type="molecule type" value="Genomic_DNA"/>
</dbReference>
<comment type="subunit">
    <text evidence="5">RNAP is composed of a core of 2 alpha, a beta and a beta' subunit. The core is associated with a delta subunit, and at least one of epsilon or omega. When a sigma factor is associated with the core the holoenzyme is formed, which can initiate transcription.</text>
</comment>
<dbReference type="RefSeq" id="WP_106534643.1">
    <property type="nucleotide sequence ID" value="NZ_PYAT01000017.1"/>
</dbReference>
<comment type="caution">
    <text evidence="6">The sequence shown here is derived from an EMBL/GenBank/DDBJ whole genome shotgun (WGS) entry which is preliminary data.</text>
</comment>
<dbReference type="Pfam" id="PF07288">
    <property type="entry name" value="RpoY"/>
    <property type="match status" value="1"/>
</dbReference>
<gene>
    <name evidence="5" type="primary">rpoY</name>
    <name evidence="6" type="ORF">B0H99_11725</name>
</gene>
<comment type="similarity">
    <text evidence="5">Belongs to the RNA polymerase subunit epsilon family.</text>
</comment>
<evidence type="ECO:0000256" key="1">
    <source>
        <dbReference type="ARBA" id="ARBA00022478"/>
    </source>
</evidence>
<keyword evidence="7" id="KW-1185">Reference proteome</keyword>
<dbReference type="NCBIfam" id="NF010188">
    <property type="entry name" value="PRK13667.1"/>
    <property type="match status" value="1"/>
</dbReference>
<keyword evidence="1 5" id="KW-0240">DNA-directed RNA polymerase</keyword>
<organism evidence="6 7">
    <name type="scientific">Planomicrobium soli</name>
    <dbReference type="NCBI Taxonomy" id="1176648"/>
    <lineage>
        <taxon>Bacteria</taxon>
        <taxon>Bacillati</taxon>
        <taxon>Bacillota</taxon>
        <taxon>Bacilli</taxon>
        <taxon>Bacillales</taxon>
        <taxon>Caryophanaceae</taxon>
        <taxon>Planomicrobium</taxon>
    </lineage>
</organism>
<dbReference type="OrthoDB" id="2147503at2"/>
<evidence type="ECO:0000313" key="7">
    <source>
        <dbReference type="Proteomes" id="UP000242682"/>
    </source>
</evidence>
<dbReference type="GO" id="GO:0000428">
    <property type="term" value="C:DNA-directed RNA polymerase complex"/>
    <property type="evidence" value="ECO:0007669"/>
    <property type="project" value="UniProtKB-KW"/>
</dbReference>
<dbReference type="Gene3D" id="3.10.20.730">
    <property type="entry name" value="RNAP, epsilon subunit-like"/>
    <property type="match status" value="1"/>
</dbReference>
<dbReference type="GO" id="GO:0006351">
    <property type="term" value="P:DNA-templated transcription"/>
    <property type="evidence" value="ECO:0007669"/>
    <property type="project" value="UniProtKB-UniRule"/>
</dbReference>
<evidence type="ECO:0000256" key="5">
    <source>
        <dbReference type="HAMAP-Rule" id="MF_01553"/>
    </source>
</evidence>
<protein>
    <recommendedName>
        <fullName evidence="5">DNA-directed RNA polymerase subunit epsilon</fullName>
        <shortName evidence="5">RNAP epsilon subunit</shortName>
        <ecNumber evidence="5">2.7.7.6</ecNumber>
    </recommendedName>
    <alternativeName>
        <fullName evidence="5">RNA polymerase epsilon subunit</fullName>
    </alternativeName>
    <alternativeName>
        <fullName evidence="5">Transcriptase subunit epsilon</fullName>
    </alternativeName>
</protein>
<dbReference type="Proteomes" id="UP000242682">
    <property type="component" value="Unassembled WGS sequence"/>
</dbReference>
<keyword evidence="2 5" id="KW-0808">Transferase</keyword>
<evidence type="ECO:0000313" key="6">
    <source>
        <dbReference type="EMBL" id="PSL27713.1"/>
    </source>
</evidence>
<dbReference type="AlphaFoldDB" id="A0A2P8G167"/>
<evidence type="ECO:0000256" key="3">
    <source>
        <dbReference type="ARBA" id="ARBA00022695"/>
    </source>
</evidence>
<proteinExistence type="inferred from homology"/>